<dbReference type="OMA" id="EYSMDIR"/>
<sequence>MLWEIVKVLEERRSKLDTEIAELQKVLDTLPNGHLEEKVVKGKKYYYLRYWENGRLRSKYLGKDVTEIKEKFKIATETKIKLNRLIEERNRIVRILDKISKILVENDQLNT</sequence>
<dbReference type="GeneID" id="14550537"/>
<dbReference type="Proteomes" id="UP000065473">
    <property type="component" value="Chromosome"/>
</dbReference>
<dbReference type="Proteomes" id="UP000060043">
    <property type="component" value="Chromosome"/>
</dbReference>
<protein>
    <recommendedName>
        <fullName evidence="1">DUF6788 domain-containing protein</fullName>
    </recommendedName>
</protein>
<dbReference type="EMBL" id="CP013694">
    <property type="protein sequence ID" value="ALU29582.1"/>
    <property type="molecule type" value="Genomic_DNA"/>
</dbReference>
<dbReference type="RefSeq" id="WP_011276933.1">
    <property type="nucleotide sequence ID" value="NZ_BHWZ01000001.1"/>
</dbReference>
<dbReference type="InterPro" id="IPR046738">
    <property type="entry name" value="DUF6788"/>
</dbReference>
<feature type="domain" description="DUF6788" evidence="1">
    <location>
        <begin position="9"/>
        <end position="69"/>
    </location>
</feature>
<dbReference type="Pfam" id="PF20586">
    <property type="entry name" value="DUF6788"/>
    <property type="match status" value="1"/>
</dbReference>
<proteinExistence type="predicted"/>
<evidence type="ECO:0000259" key="1">
    <source>
        <dbReference type="Pfam" id="PF20586"/>
    </source>
</evidence>
<dbReference type="EMBL" id="CP013695">
    <property type="protein sequence ID" value="ALU32313.1"/>
    <property type="molecule type" value="Genomic_DNA"/>
</dbReference>
<gene>
    <name evidence="2" type="ORF">ATY89_06235</name>
    <name evidence="3" type="ORF">ATZ20_09260</name>
</gene>
<evidence type="ECO:0000313" key="4">
    <source>
        <dbReference type="Proteomes" id="UP000060043"/>
    </source>
</evidence>
<dbReference type="AlphaFoldDB" id="A0A0U3FP71"/>
<dbReference type="OrthoDB" id="37060at2157"/>
<name>A0A0U3FP71_9CREN</name>
<evidence type="ECO:0000313" key="3">
    <source>
        <dbReference type="EMBL" id="ALU32313.1"/>
    </source>
</evidence>
<evidence type="ECO:0000313" key="2">
    <source>
        <dbReference type="EMBL" id="ALU29582.1"/>
    </source>
</evidence>
<organism evidence="2 5">
    <name type="scientific">Sulfolobus acidocaldarius</name>
    <dbReference type="NCBI Taxonomy" id="2285"/>
    <lineage>
        <taxon>Archaea</taxon>
        <taxon>Thermoproteota</taxon>
        <taxon>Thermoprotei</taxon>
        <taxon>Sulfolobales</taxon>
        <taxon>Sulfolobaceae</taxon>
        <taxon>Sulfolobus</taxon>
    </lineage>
</organism>
<reference evidence="4 5" key="1">
    <citation type="submission" date="2015-12" db="EMBL/GenBank/DDBJ databases">
        <title>A stable core within a dynamic pangenome in Sulfolobus acidocaldarius.</title>
        <authorList>
            <person name="Anderson R."/>
            <person name="Kouris A."/>
            <person name="Seward C."/>
            <person name="Campbell K."/>
            <person name="Whitaker R."/>
        </authorList>
    </citation>
    <scope>NUCLEOTIDE SEQUENCE [LARGE SCALE GENOMIC DNA]</scope>
    <source>
        <strain evidence="2 5">GG12-C01-09</strain>
        <strain evidence="3 4">NG05B_CO5_07</strain>
    </source>
</reference>
<evidence type="ECO:0000313" key="5">
    <source>
        <dbReference type="Proteomes" id="UP000065473"/>
    </source>
</evidence>
<accession>A0A0U3FP71</accession>